<dbReference type="InterPro" id="IPR046259">
    <property type="entry name" value="DUF6292"/>
</dbReference>
<accession>A0A1W2LYB6</accession>
<gene>
    <name evidence="2" type="ORF">AVR91_0211635</name>
</gene>
<name>A0A1W2LYB6_9PSEU</name>
<protein>
    <recommendedName>
        <fullName evidence="1">DUF6292 domain-containing protein</fullName>
    </recommendedName>
</protein>
<reference evidence="2 3" key="1">
    <citation type="submission" date="2016-12" db="EMBL/GenBank/DDBJ databases">
        <title>Amycolatopsis keratiniphila subsp. keratiniphila genome sequencing and assembly.</title>
        <authorList>
            <person name="Mayilraj S."/>
            <person name="Kaur N."/>
        </authorList>
    </citation>
    <scope>NUCLEOTIDE SEQUENCE [LARGE SCALE GENOMIC DNA]</scope>
    <source>
        <strain evidence="2 3">DSM 44409</strain>
    </source>
</reference>
<evidence type="ECO:0000313" key="3">
    <source>
        <dbReference type="Proteomes" id="UP000076660"/>
    </source>
</evidence>
<dbReference type="AlphaFoldDB" id="A0A1W2LYB6"/>
<sequence>MAMLDRGPAPEEIGLAAYVTAVADEVQAVVGGAIWEARPSLMAYIALSSECVLHPGRDVMLTWSPTRGWEAALEAAIDGPMLLLARLGEQVAPDPSVVARFADEVLRGEARCETSLPTLPDGVSLAGELLPYVFRVWLA</sequence>
<dbReference type="Proteomes" id="UP000076660">
    <property type="component" value="Unassembled WGS sequence"/>
</dbReference>
<dbReference type="EMBL" id="LQMT02000011">
    <property type="protein sequence ID" value="ONF72177.1"/>
    <property type="molecule type" value="Genomic_DNA"/>
</dbReference>
<comment type="caution">
    <text evidence="2">The sequence shown here is derived from an EMBL/GenBank/DDBJ whole genome shotgun (WGS) entry which is preliminary data.</text>
</comment>
<organism evidence="2 3">
    <name type="scientific">Amycolatopsis keratiniphila subsp. keratiniphila</name>
    <dbReference type="NCBI Taxonomy" id="227715"/>
    <lineage>
        <taxon>Bacteria</taxon>
        <taxon>Bacillati</taxon>
        <taxon>Actinomycetota</taxon>
        <taxon>Actinomycetes</taxon>
        <taxon>Pseudonocardiales</taxon>
        <taxon>Pseudonocardiaceae</taxon>
        <taxon>Amycolatopsis</taxon>
        <taxon>Amycolatopsis japonica group</taxon>
    </lineage>
</organism>
<dbReference type="Pfam" id="PF19809">
    <property type="entry name" value="DUF6292"/>
    <property type="match status" value="1"/>
</dbReference>
<evidence type="ECO:0000259" key="1">
    <source>
        <dbReference type="Pfam" id="PF19809"/>
    </source>
</evidence>
<evidence type="ECO:0000313" key="2">
    <source>
        <dbReference type="EMBL" id="ONF72177.1"/>
    </source>
</evidence>
<feature type="domain" description="DUF6292" evidence="1">
    <location>
        <begin position="18"/>
        <end position="103"/>
    </location>
</feature>
<proteinExistence type="predicted"/>